<evidence type="ECO:0000313" key="7">
    <source>
        <dbReference type="Proteomes" id="UP000216533"/>
    </source>
</evidence>
<sequence length="270" mass="29023">MKFLRKIMAAVAVAALAVSLAACSSEDTFNIGIKYDQPGLGMKEGADYTGFDVAVARYVAQGLGYSEDQIRFIESPSANRENMIEAGQVDLIFATYSITDSRKERVSFAGPYLIAGQDLLVRTEDTDIVGPESLSAGRKLCSVTGSTPAQRVKDEYAQDVELQEYTSYSQCVEALLSGNVDAVTTDDIILAGYAALPQNEGKLKVVGQPFSEERYGVGLKKGDVELCTKVNELLQAMIDDGSWEKALQDNVGASGYRPSEGNPPELDACA</sequence>
<organism evidence="6 7">
    <name type="scientific">Parenemella sanctibonifatiensis</name>
    <dbReference type="NCBI Taxonomy" id="2016505"/>
    <lineage>
        <taxon>Bacteria</taxon>
        <taxon>Bacillati</taxon>
        <taxon>Actinomycetota</taxon>
        <taxon>Actinomycetes</taxon>
        <taxon>Propionibacteriales</taxon>
        <taxon>Propionibacteriaceae</taxon>
        <taxon>Parenemella</taxon>
    </lineage>
</organism>
<evidence type="ECO:0000259" key="5">
    <source>
        <dbReference type="SMART" id="SM00062"/>
    </source>
</evidence>
<comment type="similarity">
    <text evidence="1">Belongs to the bacterial solute-binding protein 3 family.</text>
</comment>
<feature type="chain" id="PRO_5012016109" evidence="4">
    <location>
        <begin position="25"/>
        <end position="270"/>
    </location>
</feature>
<keyword evidence="2" id="KW-0813">Transport</keyword>
<dbReference type="PANTHER" id="PTHR30085">
    <property type="entry name" value="AMINO ACID ABC TRANSPORTER PERMEASE"/>
    <property type="match status" value="1"/>
</dbReference>
<dbReference type="Gene3D" id="3.40.190.10">
    <property type="entry name" value="Periplasmic binding protein-like II"/>
    <property type="match status" value="2"/>
</dbReference>
<dbReference type="GO" id="GO:0030288">
    <property type="term" value="C:outer membrane-bounded periplasmic space"/>
    <property type="evidence" value="ECO:0007669"/>
    <property type="project" value="TreeGrafter"/>
</dbReference>
<evidence type="ECO:0000256" key="4">
    <source>
        <dbReference type="SAM" id="SignalP"/>
    </source>
</evidence>
<dbReference type="CDD" id="cd13690">
    <property type="entry name" value="PBP2_GluB"/>
    <property type="match status" value="1"/>
</dbReference>
<protein>
    <submittedName>
        <fullName evidence="6">Glutamate-binding protein</fullName>
    </submittedName>
</protein>
<dbReference type="Proteomes" id="UP000216533">
    <property type="component" value="Unassembled WGS sequence"/>
</dbReference>
<dbReference type="EMBL" id="NMVI01000007">
    <property type="protein sequence ID" value="OYN90057.1"/>
    <property type="molecule type" value="Genomic_DNA"/>
</dbReference>
<feature type="domain" description="Solute-binding protein family 3/N-terminal" evidence="5">
    <location>
        <begin position="28"/>
        <end position="254"/>
    </location>
</feature>
<dbReference type="PANTHER" id="PTHR30085:SF6">
    <property type="entry name" value="ABC TRANSPORTER GLUTAMINE-BINDING PROTEIN GLNH"/>
    <property type="match status" value="1"/>
</dbReference>
<dbReference type="RefSeq" id="WP_094449739.1">
    <property type="nucleotide sequence ID" value="NZ_NMVI01000007.1"/>
</dbReference>
<reference evidence="6 7" key="1">
    <citation type="submission" date="2017-07" db="EMBL/GenBank/DDBJ databases">
        <title>Draft whole genome sequences of clinical Proprionibacteriaceae strains.</title>
        <authorList>
            <person name="Bernier A.-M."/>
            <person name="Bernard K."/>
            <person name="Domingo M.-C."/>
        </authorList>
    </citation>
    <scope>NUCLEOTIDE SEQUENCE [LARGE SCALE GENOMIC DNA]</scope>
    <source>
        <strain evidence="6 7">NML 160184</strain>
    </source>
</reference>
<comment type="caution">
    <text evidence="6">The sequence shown here is derived from an EMBL/GenBank/DDBJ whole genome shotgun (WGS) entry which is preliminary data.</text>
</comment>
<dbReference type="AlphaFoldDB" id="A0A255EET6"/>
<proteinExistence type="inferred from homology"/>
<name>A0A255EET6_9ACTN</name>
<evidence type="ECO:0000313" key="6">
    <source>
        <dbReference type="EMBL" id="OYN90057.1"/>
    </source>
</evidence>
<dbReference type="SUPFAM" id="SSF53850">
    <property type="entry name" value="Periplasmic binding protein-like II"/>
    <property type="match status" value="1"/>
</dbReference>
<keyword evidence="3 4" id="KW-0732">Signal</keyword>
<gene>
    <name evidence="6" type="ORF">CGZ92_02200</name>
</gene>
<evidence type="ECO:0000256" key="3">
    <source>
        <dbReference type="ARBA" id="ARBA00022729"/>
    </source>
</evidence>
<dbReference type="GO" id="GO:0005576">
    <property type="term" value="C:extracellular region"/>
    <property type="evidence" value="ECO:0007669"/>
    <property type="project" value="TreeGrafter"/>
</dbReference>
<dbReference type="InterPro" id="IPR051455">
    <property type="entry name" value="Bact_solute-bind_prot3"/>
</dbReference>
<dbReference type="SMART" id="SM00062">
    <property type="entry name" value="PBPb"/>
    <property type="match status" value="1"/>
</dbReference>
<evidence type="ECO:0000256" key="2">
    <source>
        <dbReference type="ARBA" id="ARBA00022448"/>
    </source>
</evidence>
<feature type="signal peptide" evidence="4">
    <location>
        <begin position="1"/>
        <end position="24"/>
    </location>
</feature>
<dbReference type="InterPro" id="IPR001638">
    <property type="entry name" value="Solute-binding_3/MltF_N"/>
</dbReference>
<dbReference type="Pfam" id="PF00497">
    <property type="entry name" value="SBP_bac_3"/>
    <property type="match status" value="1"/>
</dbReference>
<evidence type="ECO:0000256" key="1">
    <source>
        <dbReference type="ARBA" id="ARBA00010333"/>
    </source>
</evidence>
<dbReference type="PROSITE" id="PS51257">
    <property type="entry name" value="PROKAR_LIPOPROTEIN"/>
    <property type="match status" value="1"/>
</dbReference>
<accession>A0A255EET6</accession>
<dbReference type="GO" id="GO:0006865">
    <property type="term" value="P:amino acid transport"/>
    <property type="evidence" value="ECO:0007669"/>
    <property type="project" value="TreeGrafter"/>
</dbReference>